<dbReference type="InterPro" id="IPR017853">
    <property type="entry name" value="GH"/>
</dbReference>
<evidence type="ECO:0000256" key="2">
    <source>
        <dbReference type="ARBA" id="ARBA00023295"/>
    </source>
</evidence>
<keyword evidence="1 3" id="KW-0378">Hydrolase</keyword>
<dbReference type="SUPFAM" id="SSF51445">
    <property type="entry name" value="(Trans)glycosidases"/>
    <property type="match status" value="1"/>
</dbReference>
<evidence type="ECO:0000313" key="7">
    <source>
        <dbReference type="Proteomes" id="UP000242415"/>
    </source>
</evidence>
<accession>A0A1H3LNH8</accession>
<evidence type="ECO:0000259" key="5">
    <source>
        <dbReference type="PROSITE" id="PS51764"/>
    </source>
</evidence>
<evidence type="ECO:0000313" key="6">
    <source>
        <dbReference type="EMBL" id="SDY65961.1"/>
    </source>
</evidence>
<dbReference type="InterPro" id="IPR022790">
    <property type="entry name" value="GH26_dom"/>
</dbReference>
<dbReference type="EMBL" id="FNPH01000003">
    <property type="protein sequence ID" value="SDY65961.1"/>
    <property type="molecule type" value="Genomic_DNA"/>
</dbReference>
<feature type="domain" description="GH26" evidence="5">
    <location>
        <begin position="40"/>
        <end position="341"/>
    </location>
</feature>
<evidence type="ECO:0000256" key="1">
    <source>
        <dbReference type="ARBA" id="ARBA00022801"/>
    </source>
</evidence>
<dbReference type="PROSITE" id="PS51764">
    <property type="entry name" value="GH26"/>
    <property type="match status" value="1"/>
</dbReference>
<feature type="chain" id="PRO_5017322913" description="GH26 domain-containing protein" evidence="4">
    <location>
        <begin position="33"/>
        <end position="341"/>
    </location>
</feature>
<reference evidence="7" key="1">
    <citation type="submission" date="2016-10" db="EMBL/GenBank/DDBJ databases">
        <authorList>
            <person name="Varghese N."/>
            <person name="Submissions S."/>
        </authorList>
    </citation>
    <scope>NUCLEOTIDE SEQUENCE [LARGE SCALE GENOMIC DNA]</scope>
    <source>
        <strain evidence="7">DSM 45245</strain>
    </source>
</reference>
<proteinExistence type="inferred from homology"/>
<name>A0A1H3LNH8_9ACTN</name>
<dbReference type="AlphaFoldDB" id="A0A1H3LNH8"/>
<dbReference type="Gene3D" id="3.20.20.80">
    <property type="entry name" value="Glycosidases"/>
    <property type="match status" value="1"/>
</dbReference>
<protein>
    <recommendedName>
        <fullName evidence="5">GH26 domain-containing protein</fullName>
    </recommendedName>
</protein>
<feature type="signal peptide" evidence="4">
    <location>
        <begin position="1"/>
        <end position="32"/>
    </location>
</feature>
<dbReference type="Proteomes" id="UP000242415">
    <property type="component" value="Unassembled WGS sequence"/>
</dbReference>
<feature type="active site" description="Nucleophile" evidence="3">
    <location>
        <position position="276"/>
    </location>
</feature>
<dbReference type="STRING" id="405436.SAMN05444365_10324"/>
<evidence type="ECO:0000256" key="3">
    <source>
        <dbReference type="PROSITE-ProRule" id="PRU01100"/>
    </source>
</evidence>
<keyword evidence="2 3" id="KW-0326">Glycosidase</keyword>
<organism evidence="6 7">
    <name type="scientific">Micromonospora pattaloongensis</name>
    <dbReference type="NCBI Taxonomy" id="405436"/>
    <lineage>
        <taxon>Bacteria</taxon>
        <taxon>Bacillati</taxon>
        <taxon>Actinomycetota</taxon>
        <taxon>Actinomycetes</taxon>
        <taxon>Micromonosporales</taxon>
        <taxon>Micromonosporaceae</taxon>
        <taxon>Micromonospora</taxon>
    </lineage>
</organism>
<gene>
    <name evidence="6" type="ORF">SAMN05444365_10324</name>
</gene>
<keyword evidence="7" id="KW-1185">Reference proteome</keyword>
<dbReference type="PROSITE" id="PS51257">
    <property type="entry name" value="PROKAR_LIPOPROTEIN"/>
    <property type="match status" value="1"/>
</dbReference>
<sequence length="341" mass="38283">MESRSPRTSPWRRFLAATLACTALLASTGGCAQEKDDRPPGCRHVSEKLEPACGAWLGIWPRTRADGTMSVDLGANLASLEERLGRRIDLVSRYYGWGQEFPDAWDRQWRDGNRILLIDLRARNFSTNTYVSWRSIADGEHDEYLARLGARMRDFGAPVFFSFNQEPEQELEKGTRVAGTAADFAAAYRHVREVFARAGARNVVWVWWIMGYLGHTGWYHALYPGDRYVDWISYDPYDFNSCKGGGHETPEQSVMPFLTWLTASGIGSGKPVMLSEFGSNGTDRHDWYAGLGDVVKKAPRIKAIVSFNSNPGGCDTRVTNSESNWRGFAGLAADPYFRQRG</sequence>
<comment type="similarity">
    <text evidence="3">Belongs to the glycosyl hydrolase 26 family.</text>
</comment>
<keyword evidence="4" id="KW-0732">Signal</keyword>
<evidence type="ECO:0000256" key="4">
    <source>
        <dbReference type="SAM" id="SignalP"/>
    </source>
</evidence>
<dbReference type="GO" id="GO:0004553">
    <property type="term" value="F:hydrolase activity, hydrolyzing O-glycosyl compounds"/>
    <property type="evidence" value="ECO:0007669"/>
    <property type="project" value="InterPro"/>
</dbReference>
<feature type="active site" description="Proton donor" evidence="3">
    <location>
        <position position="166"/>
    </location>
</feature>